<sequence length="162" mass="17255">MLWCRPWKRVCLQWAIIFRKRTTRAPCEDAVSFRSARGSNAVPFDAWHFELKVASALSAWKRKTGADGHVAEADGHGTEADQGEEANGHGAKDGHGTEADQGEEADAHGTENGHVAEADRHGTEADNGEEADGHGAKDGHVAEADRHGTEADQGEEANGHGA</sequence>
<feature type="compositionally biased region" description="Basic and acidic residues" evidence="1">
    <location>
        <begin position="86"/>
        <end position="98"/>
    </location>
</feature>
<comment type="caution">
    <text evidence="2">The sequence shown here is derived from an EMBL/GenBank/DDBJ whole genome shotgun (WGS) entry which is preliminary data.</text>
</comment>
<gene>
    <name evidence="2" type="ORF">niasHT_026339</name>
</gene>
<evidence type="ECO:0000313" key="2">
    <source>
        <dbReference type="EMBL" id="KAL3096372.1"/>
    </source>
</evidence>
<feature type="region of interest" description="Disordered" evidence="1">
    <location>
        <begin position="63"/>
        <end position="162"/>
    </location>
</feature>
<feature type="compositionally biased region" description="Basic and acidic residues" evidence="1">
    <location>
        <begin position="64"/>
        <end position="79"/>
    </location>
</feature>
<evidence type="ECO:0000256" key="1">
    <source>
        <dbReference type="SAM" id="MobiDB-lite"/>
    </source>
</evidence>
<reference evidence="2 3" key="1">
    <citation type="submission" date="2024-10" db="EMBL/GenBank/DDBJ databases">
        <authorList>
            <person name="Kim D."/>
        </authorList>
    </citation>
    <scope>NUCLEOTIDE SEQUENCE [LARGE SCALE GENOMIC DNA]</scope>
    <source>
        <strain evidence="2">BH-2024</strain>
    </source>
</reference>
<proteinExistence type="predicted"/>
<organism evidence="2 3">
    <name type="scientific">Heterodera trifolii</name>
    <dbReference type="NCBI Taxonomy" id="157864"/>
    <lineage>
        <taxon>Eukaryota</taxon>
        <taxon>Metazoa</taxon>
        <taxon>Ecdysozoa</taxon>
        <taxon>Nematoda</taxon>
        <taxon>Chromadorea</taxon>
        <taxon>Rhabditida</taxon>
        <taxon>Tylenchina</taxon>
        <taxon>Tylenchomorpha</taxon>
        <taxon>Tylenchoidea</taxon>
        <taxon>Heteroderidae</taxon>
        <taxon>Heteroderinae</taxon>
        <taxon>Heterodera</taxon>
    </lineage>
</organism>
<feature type="compositionally biased region" description="Basic and acidic residues" evidence="1">
    <location>
        <begin position="105"/>
        <end position="124"/>
    </location>
</feature>
<dbReference type="AlphaFoldDB" id="A0ABD2K0I0"/>
<keyword evidence="3" id="KW-1185">Reference proteome</keyword>
<accession>A0ABD2K0I0</accession>
<name>A0ABD2K0I0_9BILA</name>
<evidence type="ECO:0000313" key="3">
    <source>
        <dbReference type="Proteomes" id="UP001620626"/>
    </source>
</evidence>
<feature type="compositionally biased region" description="Basic and acidic residues" evidence="1">
    <location>
        <begin position="131"/>
        <end position="150"/>
    </location>
</feature>
<dbReference type="EMBL" id="JBICBT010000865">
    <property type="protein sequence ID" value="KAL3096372.1"/>
    <property type="molecule type" value="Genomic_DNA"/>
</dbReference>
<protein>
    <submittedName>
        <fullName evidence="2">Uncharacterized protein</fullName>
    </submittedName>
</protein>
<dbReference type="Proteomes" id="UP001620626">
    <property type="component" value="Unassembled WGS sequence"/>
</dbReference>